<reference evidence="8 9" key="1">
    <citation type="submission" date="2019-04" db="EMBL/GenBank/DDBJ databases">
        <title>Aspergillus burnettii sp. nov., novel species from soil in southeast Queensland.</title>
        <authorList>
            <person name="Gilchrist C.L.M."/>
            <person name="Pitt J.I."/>
            <person name="Lange L."/>
            <person name="Lacey H.J."/>
            <person name="Vuong D."/>
            <person name="Midgley D.J."/>
            <person name="Greenfield P."/>
            <person name="Bradbury M."/>
            <person name="Lacey E."/>
            <person name="Busk P.K."/>
            <person name="Pilgaard B."/>
            <person name="Chooi Y.H."/>
            <person name="Piggott A.M."/>
        </authorList>
    </citation>
    <scope>NUCLEOTIDE SEQUENCE [LARGE SCALE GENOMIC DNA]</scope>
    <source>
        <strain evidence="8 9">FRR 5400</strain>
    </source>
</reference>
<evidence type="ECO:0000256" key="5">
    <source>
        <dbReference type="ARBA" id="ARBA00023128"/>
    </source>
</evidence>
<evidence type="ECO:0000256" key="2">
    <source>
        <dbReference type="ARBA" id="ARBA00005543"/>
    </source>
</evidence>
<dbReference type="InterPro" id="IPR051035">
    <property type="entry name" value="Mito_inheritance_9"/>
</dbReference>
<accession>A0A8H6AAN3</accession>
<evidence type="ECO:0000313" key="8">
    <source>
        <dbReference type="EMBL" id="KAF5863575.1"/>
    </source>
</evidence>
<protein>
    <recommendedName>
        <fullName evidence="3">Altered inheritance of mitochondria protein 9, mitochondrial</fullName>
    </recommendedName>
    <alternativeName>
        <fullName evidence="6">Found in mitochondrial proteome protein 29</fullName>
    </alternativeName>
</protein>
<dbReference type="AlphaFoldDB" id="A0A8H6AAN3"/>
<evidence type="ECO:0000256" key="3">
    <source>
        <dbReference type="ARBA" id="ARBA00016197"/>
    </source>
</evidence>
<keyword evidence="7" id="KW-0812">Transmembrane</keyword>
<sequence>MVREQRHDYVSIGPACRELKRKIHFKIASIDQGSSPHRRVRRDVLNDLAASWRANDAEGALPLLDPLERFGCMVEPETSTQVSLDFSGVIEVRLSTSSGEDSFRITLWRTPVLPFNLSSYFFPFFIFSGLIHVVKLLKYVEGQFNKAFILTMSSGDEIVARLPYSNAGPAFYTITSEIATRNFLRDVLDIPIPRVYAWSAETSNPVGAEYIVEENATGQPLGKLWDTLPIPERLEVVNQIVAVEKKLASIPFPKHGCIYYESDLKSRSHI</sequence>
<comment type="subcellular location">
    <subcellularLocation>
        <location evidence="1">Mitochondrion</location>
    </subcellularLocation>
</comment>
<keyword evidence="4" id="KW-0809">Transit peptide</keyword>
<evidence type="ECO:0000256" key="7">
    <source>
        <dbReference type="SAM" id="Phobius"/>
    </source>
</evidence>
<dbReference type="PANTHER" id="PTHR36091">
    <property type="entry name" value="ALTERED INHERITANCE OF MITOCHONDRIA PROTEIN 9, MITOCHONDRIAL"/>
    <property type="match status" value="1"/>
</dbReference>
<organism evidence="8 9">
    <name type="scientific">Petromyces alliaceus</name>
    <name type="common">Aspergillus alliaceus</name>
    <dbReference type="NCBI Taxonomy" id="209559"/>
    <lineage>
        <taxon>Eukaryota</taxon>
        <taxon>Fungi</taxon>
        <taxon>Dikarya</taxon>
        <taxon>Ascomycota</taxon>
        <taxon>Pezizomycotina</taxon>
        <taxon>Eurotiomycetes</taxon>
        <taxon>Eurotiomycetidae</taxon>
        <taxon>Eurotiales</taxon>
        <taxon>Aspergillaceae</taxon>
        <taxon>Aspergillus</taxon>
        <taxon>Aspergillus subgen. Circumdati</taxon>
    </lineage>
</organism>
<dbReference type="EMBL" id="SPNV01000049">
    <property type="protein sequence ID" value="KAF5863575.1"/>
    <property type="molecule type" value="Genomic_DNA"/>
</dbReference>
<dbReference type="GO" id="GO:0005739">
    <property type="term" value="C:mitochondrion"/>
    <property type="evidence" value="ECO:0007669"/>
    <property type="project" value="UniProtKB-SubCell"/>
</dbReference>
<gene>
    <name evidence="8" type="primary">AIM9_2</name>
    <name evidence="8" type="ORF">ETB97_009819</name>
</gene>
<name>A0A8H6AAN3_PETAA</name>
<dbReference type="SUPFAM" id="SSF56112">
    <property type="entry name" value="Protein kinase-like (PK-like)"/>
    <property type="match status" value="1"/>
</dbReference>
<dbReference type="InterPro" id="IPR011009">
    <property type="entry name" value="Kinase-like_dom_sf"/>
</dbReference>
<feature type="transmembrane region" description="Helical" evidence="7">
    <location>
        <begin position="117"/>
        <end position="137"/>
    </location>
</feature>
<comment type="caution">
    <text evidence="8">The sequence shown here is derived from an EMBL/GenBank/DDBJ whole genome shotgun (WGS) entry which is preliminary data.</text>
</comment>
<keyword evidence="5" id="KW-0496">Mitochondrion</keyword>
<keyword evidence="7" id="KW-0472">Membrane</keyword>
<evidence type="ECO:0000256" key="6">
    <source>
        <dbReference type="ARBA" id="ARBA00031849"/>
    </source>
</evidence>
<evidence type="ECO:0000256" key="4">
    <source>
        <dbReference type="ARBA" id="ARBA00022946"/>
    </source>
</evidence>
<dbReference type="Proteomes" id="UP000541154">
    <property type="component" value="Unassembled WGS sequence"/>
</dbReference>
<proteinExistence type="inferred from homology"/>
<keyword evidence="9" id="KW-1185">Reference proteome</keyword>
<evidence type="ECO:0000313" key="9">
    <source>
        <dbReference type="Proteomes" id="UP000541154"/>
    </source>
</evidence>
<keyword evidence="7" id="KW-1133">Transmembrane helix</keyword>
<comment type="similarity">
    <text evidence="2">Belongs to the AIM9 family.</text>
</comment>
<dbReference type="PANTHER" id="PTHR36091:SF1">
    <property type="entry name" value="ALTERED INHERITANCE OF MITOCHONDRIA PROTEIN 9, MITOCHONDRIAL"/>
    <property type="match status" value="1"/>
</dbReference>
<evidence type="ECO:0000256" key="1">
    <source>
        <dbReference type="ARBA" id="ARBA00004173"/>
    </source>
</evidence>